<dbReference type="SUPFAM" id="SSF46966">
    <property type="entry name" value="Spectrin repeat"/>
    <property type="match status" value="29"/>
</dbReference>
<evidence type="ECO:0000256" key="4">
    <source>
        <dbReference type="ARBA" id="ARBA00009109"/>
    </source>
</evidence>
<dbReference type="FunFam" id="1.10.418.10:FF:000002">
    <property type="entry name" value="Microtubule-actin cross-linking factor 1"/>
    <property type="match status" value="1"/>
</dbReference>
<dbReference type="InterPro" id="IPR049538">
    <property type="entry name" value="PCN-like_spectrin-like_rpt"/>
</dbReference>
<dbReference type="GO" id="GO:0032886">
    <property type="term" value="P:regulation of microtubule-based process"/>
    <property type="evidence" value="ECO:0007669"/>
    <property type="project" value="UniProtKB-ARBA"/>
</dbReference>
<feature type="region of interest" description="Disordered" evidence="23">
    <location>
        <begin position="6609"/>
        <end position="6641"/>
    </location>
</feature>
<dbReference type="PROSITE" id="PS50002">
    <property type="entry name" value="SH3"/>
    <property type="match status" value="1"/>
</dbReference>
<dbReference type="SMART" id="SM00033">
    <property type="entry name" value="CH"/>
    <property type="match status" value="2"/>
</dbReference>
<dbReference type="FunFam" id="3.30.920.20:FF:000001">
    <property type="entry name" value="Microtubule-actin cross-linking factor 1"/>
    <property type="match status" value="1"/>
</dbReference>
<dbReference type="FunFam" id="1.20.58.60:FF:000116">
    <property type="entry name" value="Microtubule-actin cross-linking factor 1"/>
    <property type="match status" value="1"/>
</dbReference>
<keyword evidence="22" id="KW-0175">Coiled coil</keyword>
<dbReference type="GO" id="GO:0030334">
    <property type="term" value="P:regulation of cell migration"/>
    <property type="evidence" value="ECO:0007669"/>
    <property type="project" value="UniProtKB-ARBA"/>
</dbReference>
<dbReference type="Gene3D" id="1.20.58.1060">
    <property type="match status" value="1"/>
</dbReference>
<dbReference type="FunFam" id="1.20.58.60:FF:000088">
    <property type="entry name" value="microtubule-actin cross-linking factor 1 isoform X2"/>
    <property type="match status" value="1"/>
</dbReference>
<feature type="compositionally biased region" description="Basic and acidic residues" evidence="23">
    <location>
        <begin position="2112"/>
        <end position="2125"/>
    </location>
</feature>
<keyword evidence="7" id="KW-0963">Cytoplasm</keyword>
<sequence>MSSSDEETLSERSYRSERSCRSERSYRSERSGSLSPCPPGDTLPWNLPLHEQKKRKSQDSVLDPAERAVVRVADERDRVQKKTFTKWVNKHLMKVRKHINDLYEDLRDGHNLISLLEVLSGVKLPREKGRMRFHRLQNVQIALDFLKQRQVKLVNIRNDDITDGNPKLTLGLIWTIILHFQISDIYISGESGDMSAKEKLLLWTQKVTAGYVGVKCTNFSSCWSDGKMFNAIIHRYRPDLVDMERVQIQSSRDNLEQAFEIAERLGVTRLLDAEDVDVPSPDEKSVITYVSSIYDAFPKVPEGGEGISATEVDTRWLEYQNHIDSLISWIKQHTIMMSDKSFPQNPVELKALYNQYIHFKETEIPAKQQEKRSIEDLYKLLETWIEFGRLKLPQGYHPNDVEEEWGKLIIEMLEREKLLRPAVERLELLLQIANKIQNGTLSCEEKLTLARNTLQADEAHLESGQLVQYESDVVMYLQECEGLIRQLQVDVQILRDENYYQLEELVFKIMRLQDELVTLRLECTNLYRKGHFSSPSSLDFVQPSSLSTRHLKAEPLLKGTHTTAITASTSWFRKPMTRAELVAISSSEDEGNLRFVYELLSWVEEMQMKLERAEWGSDLPSVESQLEVQRHVHSSVEDLGSSVKEARMYEGKMSQNFHTSYTETLGKLETQYCKLMETSSFRLHHLQSLYGFVSRATTELIWLNEKEEEELAYDWSDNNPNMAAKKNYFSELTMELEEKQDVFRSLQDTAEILSLENHPAKQTVEAYSAAVQTQWQWIKQLCLCVDQHVKENTAYFQFFSDARDSETYLKNLQDTIKRKYSCDCNTSLTRLEDLLQDSMDEKEQLIQSKSSVASLVGRSKSIVQLKPRNPDHVLQNTISVKAICDYRQIEITICKNDECVLEDNSQRTKWKVISPTGNEAMVPSVCFLVPPPNKEAIDVASRVEQLYQKVMALWHQLHVNMKSLVSWNYLRKDIALVQSWNMEKLRALAPGECHQTMRSLQVHYDDFLEDSRDSELFSVTDRLRLEEDVDSCKEHFQQLLQSMENEDKDETASRTYLSELKNIRLHLEECEQRLVGTIRTPSSTRTDGDALQENTFRLAEQERLKEDLNHLKDDMEQLSERCTIFLHKSPTGTSTPHLRSELNLLVEKMDHVYGLSTIYLDKLKTVDVIIRNTQGAESLVKGYEVKLSQEEAVPADLSAIQSHRATLQQWISEVNDKGNVFAMLEDDLARAKVVTDQLYRLKQERSPDLERYQEKGSQLWDRWQRVSLQIETRRTELESIEEVLSDYRNCHGALIQWIEETTTQQELMKPGQAEDSRVLSEQLSQQMALFAEIEANQAKLDQCQKLSQQYSAAVKDYELQLMTYRAFVESQQKSPVKRRRMLSSSDAVTQEFMDLRTRYTALVTLTTQHVKYISDALRRLEEEEKVVEEEKQEHVDKVKELLGWVMGFKQSAQFKSVPPKGKELGDIEKSILEQQVLNEELVTKQEQVSEAIKTAQIFLAKHGHKLSAQEKEHIVTQLDVLKKTYDQLCSDSTEQLQQLQSHMAQETAHKGIETVAGVLDLGTMEVFSVWGAMQKGLLDQETGLILLEAQVITAGLVVPNTSEKLPLAEGLARGIINDRIYKLLEELQSAVQLVDNTDAKGKQLLPLVAAMEDGTISESVGLKIAEVQILTGGFIDSSSQSRISLQEALQRGSITTRLHGKLVSHLRSCKDLIDPNSAKKISLSNLMQQCILHQETGLRLLPVKQLAGGMVSLTSGRKVSIFRAVQEGLIEKQVTVRLLEAQLFAGGIVDPKSGHRLTVDEAIRHNLIDQDLACALLVRQLQTGGIIDTVTGDRLLLDEAVRKDLVASRIAVVILESLWSFMGLLQPKSGEILPVTDALEQGILSSELAHKILSKRQHIEALFIPQTREILTWEKAADCGILDRDAIEKLKSIRLPDVMPNMPLADSPSRQERSIPPSDSPGDVKNQSKCPLRSREERTLFHLMTHSYVNISNGQKLLLVDGELSNLAEMLVAAQDNGSNAHPLETSESQPQQWDDFEDGKTIIVVAKPHNEFALKEFEFNLSVSKEEFEGYMPSEICPSNKTLEIEIGKLPVKEIEYVNVKMPEMEVDPVGDLKSEMDDSRREQNLTTNQSRDEIELPESKSIKDSSFEMESTDVEISWENVTFAKMQAEEMAFKEWETGIEIYPVEKETVISTVDLEKLEESQNLKDNAIENVTLAAEDAAGADPVNWLYQAEGKSTDDHIIEELLSTEGEMDHFHQTDSSASPKLSTDLGEDNTLKILLMQLQDGGIIHEQTGKKMLLDESIACGVVPSHTAIKLMDKLKIFSGFFDAETCESLTTEEVIGEGLMDEKLMQKVLASDQAISGVIDPLRKTILSIKDASEVGLLDKETAARILEGQVVTGGIVDFKRGKKMSVTLASNHGLIQQSTQEDLKKLEKASKGKGTDDATKEKLITLQAEIGGILDPKTKEPLTITQVVEKGFLAKEKAFQLLTKQIADGGIIHHKTGLRLSVEDALEYGLIDQGFYEDLTKAESICLHQYIHPETKEPMPLPQAVSLGLVSSDFQNNVQEIQASTGSIFNPVSGQKIILAKAVKEGLLPKAVMEKAIESSEMKHAIIDPESCSLVSYPELVRKSKIDIESGQRYLEVVPFRDLKDEVTGNVLSYPQAVKLGKVDPMLALRLLQAQADTGGIMETSTCQRLTLASALEGLVSEELASTVKESVSISNSRSECENLEEREEQQPQLLLQNGTSMSEVLGPKKQASDELQCADIKTELPSPGSQLRPSDLLTSESIDLKSTKKKKTKKNKKQSAAPAEPLRVCGSSQERPSPPTPDSKETFMRRIKEELASGVLESFQENISDRVTSSQTTIEQVEVERLDPQTFGKENKQDRIKANITDDQKVNVTPKTDSPRQLTEQETRTYQDSLVEVDNLEESVSQEKAKEPIISKVPKANVPTKADGTESSGPSALKTEPVQNRETLEDKISHYHSVPLLRQEDAVQELTRNYGSAVAKGVSVDAEAEEMRHIGSMGDKKMEPEAQMLKQLCLSYDEKLVVLLSRVRDIEMRIQRVQVADLSSAALRELLRQAEALDTELRNLSAPMNQELEAVKGIVSNPPWEVPEQLLKALEKDAKNLQKSFGSVSEALDSWLLNLRAATEAEKAEILAQHGKLQGRLQELLSWASDTTELLNHLESHTKTDASSLNSCLQSYKELKRPLADTKAQLDATALDIQFFISEHAQDLSPEQSRQLLRLLNELQTSFRELSERLATRAEVLQVCLQQAEQTDQVTTLQEQQAIRSQKLEELCTWMNQAEHRLVDPQGAAREGDLSVLQQNQSDVKDLQRSLHSRAASFAGVLKATEEFLEENRTKLDPKELASLQERLCQAKEQYQSLQERTEAAQKELESAVSTVVQQQTEKIRAVKDFEENKSKIESLLHWVASLEQPKELTEAEHHRVGLVTGRVQDNPDGGFKEVRHQELLSQQQEVILATQSAQAFLDKQGHNLAPEEKQRLQGRLEELKGQYATTLSQSEVRLKQSQALRDELQKFLRDHVEFEAWLEQAEQELERMRAGDGSLESLQPLLQRQSSFAEDVISHKGDLRFVTMSGQKVLDAEKVAAEAGTAGGPPRPEVLATGVLVKNKLDDATKRYSSLHSKCTALGSHLSMLLDRSQQFQNIAESLRTWLQESEEAMATLLSEPVSSDPAILQRQLASAKHLQEDLAEHQVPVERLEKAARSLLEIHEAPLPDHRGIQETTDSLVSRFQNLSCQMAERSDLLQKSIAQSQSVQEGLESLLQSVAEVERNLQREDVAAFSSTSIQETLATNMKLKQDIARQKSSLEATREMVTRFMETADSATAAALQSKLAEVTERFGSLCRQQQEKEDALKDLLPKVEQYEHLSEKLHQFMESRMRLLASGNQPDRDIAHFSQQIQELNSEMKQHHEDLDTLEHLTTELSSCGFAAASSSSHQEKVHSLRKDFMQLQKAAREREKGASSCQEQLDEFRKLVESTKQWLKETEATIPATEASLGTHELEKRMQQIEVILEEWTGKGVLVDEINRRGTALESLIVEITAPDAQSKSGSVVPAGGSSVGSVNGYHTCKDLTEIQCDVSDVNQQYEGLGATLRGHQEQLSSMLAKMRDVQEEVGSVLKWLESKERALTALEASSSPTKSETMRAQADHNKAFLAELEQNAVKVQKAKESLSGLLEKYPESPEAGNWKRMLEDLNSRWAHANQVTTERQQKLEKSASELASFQVAEGQLRPWLMEKELMMSVLGPLSIDPNMLNAQKQQVQFMLKEFESRKPQYDQLNEAAQGILTSPSEGSPTISNMQEELQAVNQKWTELTERLNSRSSQIDQAIVKSTQYQELLQGLSEKVKAAGQCLSTQSTISTQPEAVKQQLEETSEIRSNLAQLEEEITEAQTLCDELSVLIGEQYLKDELKKRLETVALPLKGLEDLAGDRMNRLQTVLASSQQFQQMFDELHTWLDDKLRQQAQSGPISAKLERLQSQIQEQEEFQKSLNQHRGSYELIVVEGESLLHSIHPGEERASLQSQLVNLKANWEELSKQITDRHAKLKDCLQKAQKYQRHVEDLFPWVEDCRSKMLELEVTLDPVQLEATLLRSKAMLSDVEKRRSLLEMLNSAADILINASEMDEDDVRDEKAGINQKMDAITEELQAKTGSLEEMSQRLKEFQESFRNIEKKLDGTKHQLEIYEALGPQACSTKNLEKLRAQQEVIQALEPQVDYLRNFTRGLVEDAPDGSDSSHLLSQAEVAQQDFKAVKQKVNECCQLMESKLEGIGQFNNHVREMFSQLADLDDELDSMGSVGRDMDSLQSQAEDVHEFLGKLQRLRLDIQASEEKCRQMLDDEGSPDLIGLKRELETLNKQCGKLNERGKSRLEQVDTTLARVKDFYDKLKELNYMTATAEDSEALQWVVGTEVEVISQQLADFKTFQKEQVDPLQAKLQQVNGLGQGLIQSAGKNCDVQGLEHDMEDINTRWNTLNKKVAQRIAQLQEALLHCGKFQDALEPLLSWLADTEELISNQKPPSAEYKVVKAQIQEQKLLQRLLDDRKATVEMIQAEGGRIAQSAEPADREKIVAQLESLGSHWAGLLSKATARQNQLEEILVLAKQFHETSEPISDWLSVTEKKLANSEPIGTQTAKIQQQISRHKALNDEIVNRKKNVDQAIKNGQALLKQTTGEEVLLIQEKLDGIKTRYSDITTASSKALRTLEQARQLATKFQSTHEELTDWMGLVEEELTSGGGHSPVGEQIPQFQQRQKELKKEVMEHRLILDTVNEVSRALLELVPWRAREGLDKLVSDTNERYKMISDTIKQRVEEIDAAIQRSQQYEQAADSELAWVAETKRKLMALGPIRLEQDQTTAQLQVQKAFSIDIIRHKDSVDELLSQQNEIFGTCGEEQKATLQEKTECLLKQYDDISHLNSERYARLERAQVLVNQFWETYEELNPWLEETQVLIGQLPPLAIDHEHLKQQQEDMRQLRELIAEHKPHIDKLLKIGPQLSELNPEEGEMVKEKYLTAEAMYSRIKEDVRQRALAMDEAVSQSTQFHDKIEPMLETLESLSSRLRMPPLIPAEVEKIRECIGDNKNATMELEKLQPSFEALKRRGEELIGRSQGADKDLAAKEIQDKLDQMVFFWEDIKARAEEREIKFLDVLELAEKFWYDMAALLTTIRDTQDIVHDLESPGIDPSIIKQQVEAAETIKEETDSLHEELEFIRILGTDLIFACGETEKPEVKKSIDEMNGAWENLNKTWKERLERLEEAMQSAVQYQDTLQAMFDWLDNTVIKLCNMPPVGTDLNTVKEQLNEMKEFKMEVYQQQIEMEKLNHQGGLMLKKAMDETDRDIIREPLTELKHLWENLNEKIAHRQHKLEGALLALGQFQHALAELMAWLTHTEELLDAQRPINGDPKVIEVELAKHHVLKNDVLAHQSTVETVNKAGNELLESSAGDDASSLRNRLETMNSCWESVLQKTEEREQQLQMTLQQAQGFHGEIEDFLLWLTRMENQLSASKPTGGLPETAREQLNAHMELYAQFKANEEVYSQLLAKGRLMLLSRDDSGSGSKTEQSVALLEQKWGLVSMKMEERKSKLEEALSLATEFQNSLQDFINWLTLAEQSLNVAPPPSLMFNTVLSQIEDHKVFANEVNAHRDQIIGLDQSGNQLKFLSQKQDVVLIKNLLVSVQSRWEKVVQRSVERGRALDDARKRAKQFHEAWKKLVDWLEDAENLLDSELEISNDPDKIKLQLSKHKEFQKTLGGKQPVYDTTIRTGRALKEKAQFPDDNQSLDHLLGEVRDKWDTVCGKSVERQHKLEEALLFSGQFMDALQALVDWLYKVEPQLAEDLPVHGDLDLVMNLMDAHKVFQKELGKRTGTVTVLKRSGRELIENSRDDTTWVKVQLQELSNRWDTVCKMSVLKQTRLEEALKQAEEFRTAVHLLLEWLSEAEQTLRFRGALPDDAEALQSLIDVHKEFMKKVEEKRLDVNSAVGMGEVILAVCHPDCITTIKHWITIIRARFEEVLTWAKQHQQRLEAALSELVANAELLEELLAWIQWAETTLIQRDQEPMPQNIDQVKALIAEHQSFMEVMTRKQPDVDRVTKTYKRKATEPAHGPFIEKSRSNRKSLNQTAPPPMPILSQSEAKNPRINQLSARWQQVWLLALERQRKLNDALDRLEELKEFANFDFDVWRKKYMRWMNHKKSRVMDFFRRIDKDQDGKITRQEFIDGILASKFPTTKLEMTAVADIFDRDGDGYIDYYEFVAALHPNKDAYRPTTDADKIEDEVTRQVAQCKCAKRFQVEQIGENKYRFGDSQQLRLVRILRSTVMVRVGGGWMALDEFLVKNDPCRARGRTNLELREKFILPEGASQGMAPFRSRGRRSKPSSRAASPTRSSSSASQSNHSCTSMPSSPATPASGTKVVPSSSSKLKRPTFHSSRTSLAGDTSNSSSPVSSGAKTSRADPKKTSSRPQSRAGSRAGSRASSRRGSDASDFDLLETQSACSDTSESSATGGQGSSRRGMAKPSKIPTISKKATTATPKTPGPKR</sequence>
<dbReference type="Gene3D" id="1.20.58.60">
    <property type="match status" value="32"/>
</dbReference>
<dbReference type="GO" id="GO:0005794">
    <property type="term" value="C:Golgi apparatus"/>
    <property type="evidence" value="ECO:0007669"/>
    <property type="project" value="UniProtKB-SubCell"/>
</dbReference>
<evidence type="ECO:0000256" key="8">
    <source>
        <dbReference type="ARBA" id="ARBA00022553"/>
    </source>
</evidence>
<dbReference type="GO" id="GO:0016055">
    <property type="term" value="P:Wnt signaling pathway"/>
    <property type="evidence" value="ECO:0007669"/>
    <property type="project" value="UniProtKB-KW"/>
</dbReference>
<feature type="region of interest" description="Disordered" evidence="23">
    <location>
        <begin position="6869"/>
        <end position="7046"/>
    </location>
</feature>
<evidence type="ECO:0000256" key="5">
    <source>
        <dbReference type="ARBA" id="ARBA00022443"/>
    </source>
</evidence>
<dbReference type="SMART" id="SM00243">
    <property type="entry name" value="GAS2"/>
    <property type="match status" value="1"/>
</dbReference>
<feature type="compositionally biased region" description="Low complexity" evidence="23">
    <location>
        <begin position="6968"/>
        <end position="6982"/>
    </location>
</feature>
<reference evidence="28 29" key="1">
    <citation type="journal article" date="2019" name="Proc. Natl. Acad. Sci. U.S.A.">
        <title>Regulatory changes in pterin and carotenoid genes underlie balanced color polymorphisms in the wall lizard.</title>
        <authorList>
            <person name="Andrade P."/>
            <person name="Pinho C."/>
            <person name="Perez I de Lanuza G."/>
            <person name="Afonso S."/>
            <person name="Brejcha J."/>
            <person name="Rubin C.J."/>
            <person name="Wallerman O."/>
            <person name="Pereira P."/>
            <person name="Sabatino S.J."/>
            <person name="Bellati A."/>
            <person name="Pellitteri-Rosa D."/>
            <person name="Bosakova Z."/>
            <person name="Bunikis I."/>
            <person name="Carretero M.A."/>
            <person name="Feiner N."/>
            <person name="Marsik P."/>
            <person name="Pauperio F."/>
            <person name="Salvi D."/>
            <person name="Soler L."/>
            <person name="While G.M."/>
            <person name="Uller T."/>
            <person name="Font E."/>
            <person name="Andersson L."/>
            <person name="Carneiro M."/>
        </authorList>
    </citation>
    <scope>NUCLEOTIDE SEQUENCE</scope>
</reference>
<keyword evidence="9" id="KW-0433">Leucine-rich repeat</keyword>
<keyword evidence="19" id="KW-0206">Cytoskeleton</keyword>
<dbReference type="Proteomes" id="UP000472272">
    <property type="component" value="Chromosome 8"/>
</dbReference>
<dbReference type="Pfam" id="PF18373">
    <property type="entry name" value="Spectrin_2"/>
    <property type="match status" value="1"/>
</dbReference>
<dbReference type="GO" id="GO:0005509">
    <property type="term" value="F:calcium ion binding"/>
    <property type="evidence" value="ECO:0007669"/>
    <property type="project" value="InterPro"/>
</dbReference>
<evidence type="ECO:0000256" key="13">
    <source>
        <dbReference type="ARBA" id="ARBA00022737"/>
    </source>
</evidence>
<feature type="region of interest" description="Disordered" evidence="23">
    <location>
        <begin position="2951"/>
        <end position="2974"/>
    </location>
</feature>
<dbReference type="FunFam" id="1.20.58.60:FF:000014">
    <property type="entry name" value="microtubule-actin cross-linking factor 1"/>
    <property type="match status" value="1"/>
</dbReference>
<evidence type="ECO:0000256" key="16">
    <source>
        <dbReference type="ARBA" id="ARBA00023034"/>
    </source>
</evidence>
<dbReference type="InterPro" id="IPR011992">
    <property type="entry name" value="EF-hand-dom_pair"/>
</dbReference>
<dbReference type="PANTHER" id="PTHR23169:SF25">
    <property type="entry name" value="MICROTUBULE-ACTIN CROSS-LINKING FACTOR 1, ISOFORMS 1_2_3_4_5"/>
    <property type="match status" value="1"/>
</dbReference>
<dbReference type="FunFam" id="1.20.58.60:FF:000093">
    <property type="entry name" value="dystonin isoform X1"/>
    <property type="match status" value="1"/>
</dbReference>
<comment type="subcellular location">
    <subcellularLocation>
        <location evidence="3">Cell projection</location>
        <location evidence="3">Ruffle membrane</location>
    </subcellularLocation>
    <subcellularLocation>
        <location evidence="1">Cytoplasm</location>
        <location evidence="1">Cytoskeleton</location>
    </subcellularLocation>
    <subcellularLocation>
        <location evidence="2">Golgi apparatus</location>
    </subcellularLocation>
</comment>
<feature type="compositionally biased region" description="Polar residues" evidence="23">
    <location>
        <begin position="2777"/>
        <end position="2791"/>
    </location>
</feature>
<dbReference type="GO" id="GO:0005198">
    <property type="term" value="F:structural molecule activity"/>
    <property type="evidence" value="ECO:0007669"/>
    <property type="project" value="TreeGrafter"/>
</dbReference>
<feature type="coiled-coil region" evidence="22">
    <location>
        <begin position="3371"/>
        <end position="3405"/>
    </location>
</feature>
<feature type="compositionally biased region" description="Low complexity" evidence="23">
    <location>
        <begin position="7025"/>
        <end position="7040"/>
    </location>
</feature>
<comment type="similarity">
    <text evidence="4">Belongs to the plakin or cytolinker family.</text>
</comment>
<evidence type="ECO:0000256" key="2">
    <source>
        <dbReference type="ARBA" id="ARBA00004555"/>
    </source>
</evidence>
<evidence type="ECO:0000256" key="20">
    <source>
        <dbReference type="ARBA" id="ARBA00023273"/>
    </source>
</evidence>
<dbReference type="FunFam" id="1.20.58.60:FF:000095">
    <property type="entry name" value="microtubule-actin cross-linking factor 1 isoform X2"/>
    <property type="match status" value="1"/>
</dbReference>
<dbReference type="SUPFAM" id="SSF47576">
    <property type="entry name" value="Calponin-homology domain, CH-domain"/>
    <property type="match status" value="1"/>
</dbReference>
<feature type="compositionally biased region" description="Basic and acidic residues" evidence="23">
    <location>
        <begin position="2132"/>
        <end position="2148"/>
    </location>
</feature>
<dbReference type="SUPFAM" id="SSF143575">
    <property type="entry name" value="GAS2 domain-like"/>
    <property type="match status" value="1"/>
</dbReference>
<dbReference type="SMART" id="SM00054">
    <property type="entry name" value="EFh"/>
    <property type="match status" value="2"/>
</dbReference>
<feature type="region of interest" description="Disordered" evidence="23">
    <location>
        <begin position="2876"/>
        <end position="2924"/>
    </location>
</feature>
<dbReference type="PANTHER" id="PTHR23169">
    <property type="entry name" value="ENVOPLAKIN"/>
    <property type="match status" value="1"/>
</dbReference>
<dbReference type="FunFam" id="1.20.58.60:FF:000027">
    <property type="entry name" value="Microtubule-actin cross-linking factor 1"/>
    <property type="match status" value="1"/>
</dbReference>
<keyword evidence="20" id="KW-0966">Cell projection</keyword>
<feature type="coiled-coil region" evidence="22">
    <location>
        <begin position="1410"/>
        <end position="1440"/>
    </location>
</feature>
<reference evidence="28" key="2">
    <citation type="submission" date="2025-08" db="UniProtKB">
        <authorList>
            <consortium name="Ensembl"/>
        </authorList>
    </citation>
    <scope>IDENTIFICATION</scope>
</reference>
<dbReference type="GO" id="GO:0032587">
    <property type="term" value="C:ruffle membrane"/>
    <property type="evidence" value="ECO:0007669"/>
    <property type="project" value="UniProtKB-SubCell"/>
</dbReference>
<feature type="domain" description="Calponin-homology (CH)" evidence="25">
    <location>
        <begin position="194"/>
        <end position="298"/>
    </location>
</feature>
<feature type="compositionally biased region" description="Polar residues" evidence="23">
    <location>
        <begin position="6934"/>
        <end position="6957"/>
    </location>
</feature>
<dbReference type="FunFam" id="1.20.58.60:FF:000010">
    <property type="entry name" value="plectin isoform X2"/>
    <property type="match status" value="1"/>
</dbReference>
<keyword evidence="16" id="KW-0333">Golgi apparatus</keyword>
<dbReference type="OMA" id="DQDIAQF"/>
<dbReference type="PROSITE" id="PS50021">
    <property type="entry name" value="CH"/>
    <property type="match status" value="2"/>
</dbReference>
<accession>A0A670JPP6</accession>
<feature type="coiled-coil region" evidence="22">
    <location>
        <begin position="5752"/>
        <end position="5779"/>
    </location>
</feature>
<dbReference type="FunFam" id="1.20.58.60:FF:000092">
    <property type="entry name" value="microtubule-actin cross-linking factor 1 isoform X2"/>
    <property type="match status" value="1"/>
</dbReference>
<feature type="domain" description="Calponin-homology (CH)" evidence="25">
    <location>
        <begin position="78"/>
        <end position="181"/>
    </location>
</feature>
<dbReference type="GO" id="GO:0003779">
    <property type="term" value="F:actin binding"/>
    <property type="evidence" value="ECO:0007669"/>
    <property type="project" value="UniProtKB-KW"/>
</dbReference>
<dbReference type="Ensembl" id="ENSPMRT00000027966.1">
    <property type="protein sequence ID" value="ENSPMRP00000026361.1"/>
    <property type="gene ID" value="ENSPMRG00000011150.1"/>
</dbReference>
<dbReference type="FunFam" id="1.20.58.60:FF:000009">
    <property type="entry name" value="dystonin isoform X1"/>
    <property type="match status" value="1"/>
</dbReference>
<name>A0A670JPP6_PODMU</name>
<dbReference type="Pfam" id="PF13499">
    <property type="entry name" value="EF-hand_7"/>
    <property type="match status" value="1"/>
</dbReference>
<dbReference type="InterPro" id="IPR043197">
    <property type="entry name" value="Plakin"/>
</dbReference>
<keyword evidence="15" id="KW-0007">Acetylation</keyword>
<dbReference type="FunFam" id="2.30.30.40:FF:000011">
    <property type="entry name" value="Microtubule-actin cross-linking factor 1"/>
    <property type="match status" value="1"/>
</dbReference>
<feature type="compositionally biased region" description="Basic and acidic residues" evidence="23">
    <location>
        <begin position="9"/>
        <end position="30"/>
    </location>
</feature>
<reference evidence="28" key="3">
    <citation type="submission" date="2025-09" db="UniProtKB">
        <authorList>
            <consortium name="Ensembl"/>
        </authorList>
    </citation>
    <scope>IDENTIFICATION</scope>
</reference>
<keyword evidence="6" id="KW-1003">Cell membrane</keyword>
<dbReference type="FunFam" id="1.20.58.60:FF:000087">
    <property type="entry name" value="microtubule-actin cross-linking factor 1 isoform X2"/>
    <property type="match status" value="1"/>
</dbReference>
<dbReference type="Pfam" id="PF21020">
    <property type="entry name" value="Spectrin_4"/>
    <property type="match status" value="1"/>
</dbReference>
<evidence type="ECO:0000256" key="10">
    <source>
        <dbReference type="ARBA" id="ARBA00022687"/>
    </source>
</evidence>
<keyword evidence="13" id="KW-0677">Repeat</keyword>
<dbReference type="GO" id="GO:0008017">
    <property type="term" value="F:microtubule binding"/>
    <property type="evidence" value="ECO:0007669"/>
    <property type="project" value="InterPro"/>
</dbReference>
<dbReference type="FunFam" id="1.20.58.60:FF:000048">
    <property type="entry name" value="microtubule-actin cross-linking factor 1 isoform X3"/>
    <property type="match status" value="1"/>
</dbReference>
<dbReference type="InterPro" id="IPR001715">
    <property type="entry name" value="CH_dom"/>
</dbReference>
<dbReference type="GO" id="GO:0051893">
    <property type="term" value="P:regulation of focal adhesion assembly"/>
    <property type="evidence" value="ECO:0007669"/>
    <property type="project" value="UniProtKB-ARBA"/>
</dbReference>
<dbReference type="FunFam" id="1.20.58.60:FF:000025">
    <property type="entry name" value="microtubule-actin cross-linking factor 1"/>
    <property type="match status" value="1"/>
</dbReference>
<feature type="coiled-coil region" evidence="22">
    <location>
        <begin position="4660"/>
        <end position="4701"/>
    </location>
</feature>
<dbReference type="GO" id="GO:0090150">
    <property type="term" value="P:establishment of protein localization to membrane"/>
    <property type="evidence" value="ECO:0007669"/>
    <property type="project" value="UniProtKB-ARBA"/>
</dbReference>
<dbReference type="GO" id="GO:0008168">
    <property type="term" value="F:methyltransferase activity"/>
    <property type="evidence" value="ECO:0007669"/>
    <property type="project" value="InterPro"/>
</dbReference>
<dbReference type="InterPro" id="IPR002017">
    <property type="entry name" value="Spectrin_repeat"/>
</dbReference>
<keyword evidence="8" id="KW-0597">Phosphoprotein</keyword>
<dbReference type="Pfam" id="PF17902">
    <property type="entry name" value="SH3_10"/>
    <property type="match status" value="1"/>
</dbReference>
<dbReference type="Pfam" id="PF00681">
    <property type="entry name" value="Plectin"/>
    <property type="match status" value="5"/>
</dbReference>
<dbReference type="PROSITE" id="PS00020">
    <property type="entry name" value="ACTININ_2"/>
    <property type="match status" value="1"/>
</dbReference>
<evidence type="ECO:0000313" key="29">
    <source>
        <dbReference type="Proteomes" id="UP000472272"/>
    </source>
</evidence>
<dbReference type="FunFam" id="1.20.58.60:FF:000089">
    <property type="entry name" value="microtubule-actin cross-linking factor 1 isoform X9"/>
    <property type="match status" value="1"/>
</dbReference>
<dbReference type="Pfam" id="PF21019">
    <property type="entry name" value="Spectrin_3"/>
    <property type="match status" value="1"/>
</dbReference>
<feature type="domain" description="EF-hand" evidence="26">
    <location>
        <begin position="6737"/>
        <end position="6772"/>
    </location>
</feature>
<evidence type="ECO:0000259" key="25">
    <source>
        <dbReference type="PROSITE" id="PS50021"/>
    </source>
</evidence>
<dbReference type="FunFam" id="1.20.58.60:FF:000022">
    <property type="entry name" value="Microtubule-actin cross-linking factor 1"/>
    <property type="match status" value="1"/>
</dbReference>
<dbReference type="SMART" id="SM01129">
    <property type="entry name" value="DELLA"/>
    <property type="match status" value="1"/>
</dbReference>
<evidence type="ECO:0000256" key="1">
    <source>
        <dbReference type="ARBA" id="ARBA00004245"/>
    </source>
</evidence>
<dbReference type="FunFam" id="1.20.58.60:FF:000090">
    <property type="entry name" value="microtubule-actin cross-linking factor 1 isoform X2"/>
    <property type="match status" value="1"/>
</dbReference>
<feature type="coiled-coil region" evidence="22">
    <location>
        <begin position="4388"/>
        <end position="4422"/>
    </location>
</feature>
<dbReference type="Gene3D" id="2.30.30.40">
    <property type="entry name" value="SH3 Domains"/>
    <property type="match status" value="1"/>
</dbReference>
<evidence type="ECO:0000259" key="27">
    <source>
        <dbReference type="PROSITE" id="PS51460"/>
    </source>
</evidence>
<dbReference type="GO" id="GO:0031344">
    <property type="term" value="P:regulation of cell projection organization"/>
    <property type="evidence" value="ECO:0007669"/>
    <property type="project" value="UniProtKB-ARBA"/>
</dbReference>
<evidence type="ECO:0000256" key="21">
    <source>
        <dbReference type="PROSITE-ProRule" id="PRU00192"/>
    </source>
</evidence>
<feature type="coiled-coil region" evidence="22">
    <location>
        <begin position="4838"/>
        <end position="4884"/>
    </location>
</feature>
<evidence type="ECO:0000256" key="19">
    <source>
        <dbReference type="ARBA" id="ARBA00023212"/>
    </source>
</evidence>
<dbReference type="FunFam" id="1.20.58.60:FF:000084">
    <property type="entry name" value="microtubule-actin cross-linking factor 1 isoform X2"/>
    <property type="match status" value="1"/>
</dbReference>
<feature type="compositionally biased region" description="Basic residues" evidence="23">
    <location>
        <begin position="2797"/>
        <end position="2807"/>
    </location>
</feature>
<dbReference type="GO" id="GO:0003676">
    <property type="term" value="F:nucleic acid binding"/>
    <property type="evidence" value="ECO:0007669"/>
    <property type="project" value="InterPro"/>
</dbReference>
<feature type="region of interest" description="Disordered" evidence="23">
    <location>
        <begin position="2111"/>
        <end position="2150"/>
    </location>
</feature>
<dbReference type="PROSITE" id="PS00019">
    <property type="entry name" value="ACTININ_1"/>
    <property type="match status" value="1"/>
</dbReference>
<evidence type="ECO:0000259" key="26">
    <source>
        <dbReference type="PROSITE" id="PS50222"/>
    </source>
</evidence>
<dbReference type="Gene3D" id="3.30.920.20">
    <property type="entry name" value="Gas2-like domain"/>
    <property type="match status" value="1"/>
</dbReference>
<dbReference type="SUPFAM" id="SSF75399">
    <property type="entry name" value="Plakin repeat"/>
    <property type="match status" value="6"/>
</dbReference>
<dbReference type="PROSITE" id="PS50222">
    <property type="entry name" value="EF_HAND_2"/>
    <property type="match status" value="2"/>
</dbReference>
<dbReference type="FunFam" id="1.20.58.60:FF:000031">
    <property type="entry name" value="Microtubule-actin cross-linking factor 1"/>
    <property type="match status" value="1"/>
</dbReference>
<dbReference type="GO" id="GO:0005882">
    <property type="term" value="C:intermediate filament"/>
    <property type="evidence" value="ECO:0007669"/>
    <property type="project" value="TreeGrafter"/>
</dbReference>
<feature type="region of interest" description="Disordered" evidence="23">
    <location>
        <begin position="1938"/>
        <end position="1971"/>
    </location>
</feature>
<protein>
    <submittedName>
        <fullName evidence="28">Microtubule actin crosslinking factor 1</fullName>
    </submittedName>
</protein>
<dbReference type="Gene3D" id="1.10.238.10">
    <property type="entry name" value="EF-hand"/>
    <property type="match status" value="1"/>
</dbReference>
<dbReference type="Pfam" id="PF21097">
    <property type="entry name" value="SR_plectin_7"/>
    <property type="match status" value="1"/>
</dbReference>
<keyword evidence="10" id="KW-0879">Wnt signaling pathway</keyword>
<dbReference type="InterPro" id="IPR002048">
    <property type="entry name" value="EF_hand_dom"/>
</dbReference>
<dbReference type="CDD" id="cd00051">
    <property type="entry name" value="EFh"/>
    <property type="match status" value="1"/>
</dbReference>
<dbReference type="PROSITE" id="PS00092">
    <property type="entry name" value="N6_MTASE"/>
    <property type="match status" value="1"/>
</dbReference>
<dbReference type="InterPro" id="IPR018247">
    <property type="entry name" value="EF_Hand_1_Ca_BS"/>
</dbReference>
<feature type="compositionally biased region" description="Low complexity" evidence="23">
    <location>
        <begin position="6885"/>
        <end position="6919"/>
    </location>
</feature>
<keyword evidence="17" id="KW-0472">Membrane</keyword>
<dbReference type="Pfam" id="PF00307">
    <property type="entry name" value="CH"/>
    <property type="match status" value="2"/>
</dbReference>
<evidence type="ECO:0000256" key="15">
    <source>
        <dbReference type="ARBA" id="ARBA00022990"/>
    </source>
</evidence>
<dbReference type="FunFam" id="1.10.238.10:FF:000013">
    <property type="entry name" value="Microtubule-actin cross-linking factor 1"/>
    <property type="match status" value="1"/>
</dbReference>
<evidence type="ECO:0000256" key="3">
    <source>
        <dbReference type="ARBA" id="ARBA00004632"/>
    </source>
</evidence>
<feature type="region of interest" description="Disordered" evidence="23">
    <location>
        <begin position="2772"/>
        <end position="2834"/>
    </location>
</feature>
<dbReference type="Gene3D" id="1.10.418.10">
    <property type="entry name" value="Calponin-like domain"/>
    <property type="match status" value="2"/>
</dbReference>
<evidence type="ECO:0000256" key="6">
    <source>
        <dbReference type="ARBA" id="ARBA00022475"/>
    </source>
</evidence>
<dbReference type="InterPro" id="IPR035915">
    <property type="entry name" value="Plakin_repeat_sf"/>
</dbReference>
<dbReference type="FunFam" id="1.20.58.60:FF:000127">
    <property type="entry name" value="microtubule-actin cross-linking factor 1 isoform X9"/>
    <property type="match status" value="1"/>
</dbReference>
<proteinExistence type="inferred from homology"/>
<evidence type="ECO:0000256" key="17">
    <source>
        <dbReference type="ARBA" id="ARBA00023136"/>
    </source>
</evidence>
<dbReference type="FunFam" id="1.20.58.60:FF:000061">
    <property type="entry name" value="microtubule-actin cross-linking factor 1 isoform X3"/>
    <property type="match status" value="1"/>
</dbReference>
<feature type="coiled-coil region" evidence="22">
    <location>
        <begin position="477"/>
        <end position="529"/>
    </location>
</feature>
<feature type="domain" description="EF-hand" evidence="26">
    <location>
        <begin position="6701"/>
        <end position="6736"/>
    </location>
</feature>
<dbReference type="Pfam" id="PF02187">
    <property type="entry name" value="GAS2"/>
    <property type="match status" value="1"/>
</dbReference>
<dbReference type="InterPro" id="IPR001101">
    <property type="entry name" value="Plectin_repeat"/>
</dbReference>
<dbReference type="InterPro" id="IPR041573">
    <property type="entry name" value="Desmoplakin_Spectrin-like"/>
</dbReference>
<keyword evidence="12" id="KW-0479">Metal-binding</keyword>
<feature type="domain" description="SH3" evidence="24">
    <location>
        <begin position="875"/>
        <end position="932"/>
    </location>
</feature>
<keyword evidence="29" id="KW-1185">Reference proteome</keyword>
<dbReference type="PROSITE" id="PS00018">
    <property type="entry name" value="EF_HAND_1"/>
    <property type="match status" value="2"/>
</dbReference>
<dbReference type="GO" id="GO:0045104">
    <property type="term" value="P:intermediate filament cytoskeleton organization"/>
    <property type="evidence" value="ECO:0007669"/>
    <property type="project" value="InterPro"/>
</dbReference>
<feature type="region of interest" description="Disordered" evidence="23">
    <location>
        <begin position="1"/>
        <end position="47"/>
    </location>
</feature>
<dbReference type="FunFam" id="1.20.58.60:FF:000008">
    <property type="entry name" value="microtubule-actin cross-linking factor 1"/>
    <property type="match status" value="1"/>
</dbReference>
<gene>
    <name evidence="28" type="primary">MACF1</name>
</gene>
<dbReference type="FunFam" id="1.20.58.60:FF:000001">
    <property type="entry name" value="Microtubule-actin cross-linking factor 1"/>
    <property type="match status" value="3"/>
</dbReference>
<dbReference type="SUPFAM" id="SSF47473">
    <property type="entry name" value="EF-hand"/>
    <property type="match status" value="1"/>
</dbReference>
<evidence type="ECO:0000256" key="22">
    <source>
        <dbReference type="SAM" id="Coils"/>
    </source>
</evidence>
<evidence type="ECO:0000313" key="28">
    <source>
        <dbReference type="Ensembl" id="ENSPMRP00000026361.1"/>
    </source>
</evidence>
<dbReference type="GeneTree" id="ENSGT00940000155824"/>
<dbReference type="InterPro" id="IPR036534">
    <property type="entry name" value="GAR_dom_sf"/>
</dbReference>
<dbReference type="InterPro" id="IPR001589">
    <property type="entry name" value="Actinin_actin-bd_CS"/>
</dbReference>
<dbReference type="FunFam" id="3.90.1290.10:FF:000003">
    <property type="entry name" value="microtubule-actin cross-linking factor 1 isoform X1"/>
    <property type="match status" value="1"/>
</dbReference>
<dbReference type="FunFam" id="1.10.418.10:FF:000017">
    <property type="entry name" value="Microtubule-actin cross-linking factor 1"/>
    <property type="match status" value="1"/>
</dbReference>
<dbReference type="FunFam" id="1.20.58.60:FF:000016">
    <property type="entry name" value="Microtubule-actin cross-linking factor 1"/>
    <property type="match status" value="1"/>
</dbReference>
<dbReference type="SMART" id="SM00250">
    <property type="entry name" value="PLEC"/>
    <property type="match status" value="18"/>
</dbReference>
<dbReference type="CDD" id="cd00176">
    <property type="entry name" value="SPEC"/>
    <property type="match status" value="18"/>
</dbReference>
<dbReference type="SMART" id="SM00150">
    <property type="entry name" value="SPEC"/>
    <property type="match status" value="37"/>
</dbReference>
<dbReference type="GO" id="GO:0051239">
    <property type="term" value="P:regulation of multicellular organismal process"/>
    <property type="evidence" value="ECO:0007669"/>
    <property type="project" value="UniProtKB-ARBA"/>
</dbReference>
<dbReference type="InterPro" id="IPR018159">
    <property type="entry name" value="Spectrin/alpha-actinin"/>
</dbReference>
<dbReference type="InterPro" id="IPR002052">
    <property type="entry name" value="DNA_methylase_N6_adenine_CS"/>
</dbReference>
<dbReference type="InterPro" id="IPR036872">
    <property type="entry name" value="CH_dom_sf"/>
</dbReference>
<feature type="compositionally biased region" description="Polar residues" evidence="23">
    <location>
        <begin position="6997"/>
        <end position="7011"/>
    </location>
</feature>
<evidence type="ECO:0000256" key="7">
    <source>
        <dbReference type="ARBA" id="ARBA00022490"/>
    </source>
</evidence>
<dbReference type="InterPro" id="IPR003108">
    <property type="entry name" value="GAR_dom"/>
</dbReference>
<evidence type="ECO:0000259" key="24">
    <source>
        <dbReference type="PROSITE" id="PS50002"/>
    </source>
</evidence>
<dbReference type="Gene3D" id="3.90.1290.10">
    <property type="entry name" value="Plakin repeat"/>
    <property type="match status" value="5"/>
</dbReference>
<organism evidence="28 29">
    <name type="scientific">Podarcis muralis</name>
    <name type="common">Wall lizard</name>
    <name type="synonym">Lacerta muralis</name>
    <dbReference type="NCBI Taxonomy" id="64176"/>
    <lineage>
        <taxon>Eukaryota</taxon>
        <taxon>Metazoa</taxon>
        <taxon>Chordata</taxon>
        <taxon>Craniata</taxon>
        <taxon>Vertebrata</taxon>
        <taxon>Euteleostomi</taxon>
        <taxon>Lepidosauria</taxon>
        <taxon>Squamata</taxon>
        <taxon>Bifurcata</taxon>
        <taxon>Unidentata</taxon>
        <taxon>Episquamata</taxon>
        <taxon>Laterata</taxon>
        <taxon>Lacertibaenia</taxon>
        <taxon>Lacertidae</taxon>
        <taxon>Podarcis</taxon>
    </lineage>
</organism>
<feature type="compositionally biased region" description="Basic and acidic residues" evidence="23">
    <location>
        <begin position="2876"/>
        <end position="2899"/>
    </location>
</feature>
<dbReference type="GO" id="GO:0005874">
    <property type="term" value="C:microtubule"/>
    <property type="evidence" value="ECO:0007669"/>
    <property type="project" value="UniProtKB-KW"/>
</dbReference>
<dbReference type="FunFam" id="1.20.58.60:FF:000134">
    <property type="entry name" value="microtubule-actin cross-linking factor 1 isoform X4"/>
    <property type="match status" value="1"/>
</dbReference>
<keyword evidence="11" id="KW-0493">Microtubule</keyword>
<feature type="compositionally biased region" description="Polar residues" evidence="23">
    <location>
        <begin position="2900"/>
        <end position="2912"/>
    </location>
</feature>
<evidence type="ECO:0000256" key="14">
    <source>
        <dbReference type="ARBA" id="ARBA00022837"/>
    </source>
</evidence>
<dbReference type="InterPro" id="IPR001452">
    <property type="entry name" value="SH3_domain"/>
</dbReference>
<dbReference type="GO" id="GO:0032259">
    <property type="term" value="P:methylation"/>
    <property type="evidence" value="ECO:0007669"/>
    <property type="project" value="InterPro"/>
</dbReference>
<evidence type="ECO:0000256" key="23">
    <source>
        <dbReference type="SAM" id="MobiDB-lite"/>
    </source>
</evidence>
<feature type="coiled-coil region" evidence="22">
    <location>
        <begin position="3917"/>
        <end position="3944"/>
    </location>
</feature>
<evidence type="ECO:0000256" key="11">
    <source>
        <dbReference type="ARBA" id="ARBA00022701"/>
    </source>
</evidence>
<dbReference type="Pfam" id="PF00435">
    <property type="entry name" value="Spectrin"/>
    <property type="match status" value="17"/>
</dbReference>
<evidence type="ECO:0000256" key="12">
    <source>
        <dbReference type="ARBA" id="ARBA00022723"/>
    </source>
</evidence>
<dbReference type="PROSITE" id="PS51460">
    <property type="entry name" value="GAR"/>
    <property type="match status" value="1"/>
</dbReference>
<dbReference type="FunFam" id="1.20.58.60:FF:000012">
    <property type="entry name" value="Microtubule-actin cross-linking factor 1"/>
    <property type="match status" value="1"/>
</dbReference>
<evidence type="ECO:0000256" key="9">
    <source>
        <dbReference type="ARBA" id="ARBA00022614"/>
    </source>
</evidence>
<dbReference type="FunFam" id="1.20.58.60:FF:000389">
    <property type="entry name" value="Microtubule-actin crosslinking factor 1"/>
    <property type="match status" value="1"/>
</dbReference>
<dbReference type="InterPro" id="IPR041615">
    <property type="entry name" value="Desmoplakin_SH3"/>
</dbReference>
<keyword evidence="18" id="KW-0009">Actin-binding</keyword>
<dbReference type="GO" id="GO:0022603">
    <property type="term" value="P:regulation of anatomical structure morphogenesis"/>
    <property type="evidence" value="ECO:0007669"/>
    <property type="project" value="UniProtKB-ARBA"/>
</dbReference>
<keyword evidence="14" id="KW-0106">Calcium</keyword>
<feature type="domain" description="GAR" evidence="27">
    <location>
        <begin position="6777"/>
        <end position="6849"/>
    </location>
</feature>
<dbReference type="FunFam" id="1.20.58.60:FF:000141">
    <property type="entry name" value="Microtubule-actin cross-linking factor 1"/>
    <property type="match status" value="1"/>
</dbReference>
<dbReference type="FunFam" id="1.20.58.60:FF:000021">
    <property type="entry name" value="Microtubule-actin cross-linking factor 1"/>
    <property type="match status" value="1"/>
</dbReference>
<evidence type="ECO:0000256" key="18">
    <source>
        <dbReference type="ARBA" id="ARBA00023203"/>
    </source>
</evidence>
<keyword evidence="5 21" id="KW-0728">SH3 domain</keyword>
<dbReference type="GO" id="GO:0042060">
    <property type="term" value="P:wound healing"/>
    <property type="evidence" value="ECO:0007669"/>
    <property type="project" value="TreeGrafter"/>
</dbReference>